<sequence length="388" mass="42401">MAGSIASLNAKEAVLPPTLVKCATAINARKGLEAISSLPFVHSMAFENAMMRVVWPIVERIMADDPCMPQPARVELVEVDGALCTPHSRGAGAILVPLSSLKPVSGEEAMDFQWEDLAKALSKTFPGGEGVNLRELGRANVQAGGGFGGPRGAAPADAGRAGGHAAVQAGGGFGGPRGAAPADAAEVRYAMEAFENGKYPLAQQVREVAFLGGWDDQGLSKQKGTAQKYLIQNTAAQNIKKDTRLTTKAAYGTPKFLSIGVYLVTGWVLLEAAGLTDFYSDVGDFLKKHHFHELQQARQQVQRQQEERQQEQLEQQEQLVQEVQKQLDQQQQLEQEQQMGQELMEQEVLEQLDLQQLEQEEQVEEEMEQGDLRRSGRATFWRGSSMNE</sequence>
<evidence type="ECO:0000313" key="2">
    <source>
        <dbReference type="EMBL" id="KAF5831229.1"/>
    </source>
</evidence>
<organism evidence="2 3">
    <name type="scientific">Dunaliella salina</name>
    <name type="common">Green alga</name>
    <name type="synonym">Protococcus salinus</name>
    <dbReference type="NCBI Taxonomy" id="3046"/>
    <lineage>
        <taxon>Eukaryota</taxon>
        <taxon>Viridiplantae</taxon>
        <taxon>Chlorophyta</taxon>
        <taxon>core chlorophytes</taxon>
        <taxon>Chlorophyceae</taxon>
        <taxon>CS clade</taxon>
        <taxon>Chlamydomonadales</taxon>
        <taxon>Dunaliellaceae</taxon>
        <taxon>Dunaliella</taxon>
    </lineage>
</organism>
<protein>
    <submittedName>
        <fullName evidence="2">Uncharacterized protein</fullName>
    </submittedName>
</protein>
<evidence type="ECO:0000313" key="3">
    <source>
        <dbReference type="Proteomes" id="UP000815325"/>
    </source>
</evidence>
<accession>A0ABQ7G9H6</accession>
<name>A0ABQ7G9H6_DUNSA</name>
<feature type="region of interest" description="Disordered" evidence="1">
    <location>
        <begin position="359"/>
        <end position="388"/>
    </location>
</feature>
<dbReference type="Proteomes" id="UP000815325">
    <property type="component" value="Unassembled WGS sequence"/>
</dbReference>
<keyword evidence="3" id="KW-1185">Reference proteome</keyword>
<proteinExistence type="predicted"/>
<reference evidence="2" key="1">
    <citation type="submission" date="2017-08" db="EMBL/GenBank/DDBJ databases">
        <authorList>
            <person name="Polle J.E."/>
            <person name="Barry K."/>
            <person name="Cushman J."/>
            <person name="Schmutz J."/>
            <person name="Tran D."/>
            <person name="Hathwaick L.T."/>
            <person name="Yim W.C."/>
            <person name="Jenkins J."/>
            <person name="Mckie-Krisberg Z.M."/>
            <person name="Prochnik S."/>
            <person name="Lindquist E."/>
            <person name="Dockter R.B."/>
            <person name="Adam C."/>
            <person name="Molina H."/>
            <person name="Bunkerborg J."/>
            <person name="Jin E."/>
            <person name="Buchheim M."/>
            <person name="Magnuson J."/>
        </authorList>
    </citation>
    <scope>NUCLEOTIDE SEQUENCE</scope>
    <source>
        <strain evidence="2">CCAP 19/18</strain>
    </source>
</reference>
<comment type="caution">
    <text evidence="2">The sequence shown here is derived from an EMBL/GenBank/DDBJ whole genome shotgun (WGS) entry which is preliminary data.</text>
</comment>
<gene>
    <name evidence="2" type="ORF">DUNSADRAFT_13438</name>
</gene>
<dbReference type="EMBL" id="MU069965">
    <property type="protein sequence ID" value="KAF5831229.1"/>
    <property type="molecule type" value="Genomic_DNA"/>
</dbReference>
<feature type="compositionally biased region" description="Acidic residues" evidence="1">
    <location>
        <begin position="359"/>
        <end position="369"/>
    </location>
</feature>
<evidence type="ECO:0000256" key="1">
    <source>
        <dbReference type="SAM" id="MobiDB-lite"/>
    </source>
</evidence>